<feature type="region of interest" description="Disordered" evidence="1">
    <location>
        <begin position="169"/>
        <end position="190"/>
    </location>
</feature>
<feature type="signal peptide" evidence="3">
    <location>
        <begin position="1"/>
        <end position="18"/>
    </location>
</feature>
<feature type="compositionally biased region" description="Acidic residues" evidence="1">
    <location>
        <begin position="169"/>
        <end position="179"/>
    </location>
</feature>
<feature type="chain" id="PRO_5014682308" evidence="3">
    <location>
        <begin position="19"/>
        <end position="218"/>
    </location>
</feature>
<dbReference type="EMBL" id="GGFM01008982">
    <property type="protein sequence ID" value="MBW29733.1"/>
    <property type="molecule type" value="Transcribed_RNA"/>
</dbReference>
<feature type="transmembrane region" description="Helical" evidence="2">
    <location>
        <begin position="42"/>
        <end position="60"/>
    </location>
</feature>
<protein>
    <submittedName>
        <fullName evidence="4">Putative secreted peptide</fullName>
    </submittedName>
</protein>
<keyword evidence="3" id="KW-0732">Signal</keyword>
<keyword evidence="2" id="KW-1133">Transmembrane helix</keyword>
<keyword evidence="2" id="KW-0812">Transmembrane</keyword>
<evidence type="ECO:0000256" key="3">
    <source>
        <dbReference type="SAM" id="SignalP"/>
    </source>
</evidence>
<accession>A0A2M3ZMK7</accession>
<keyword evidence="2" id="KW-0472">Membrane</keyword>
<proteinExistence type="predicted"/>
<evidence type="ECO:0000256" key="1">
    <source>
        <dbReference type="SAM" id="MobiDB-lite"/>
    </source>
</evidence>
<organism evidence="4">
    <name type="scientific">Anopheles braziliensis</name>
    <dbReference type="NCBI Taxonomy" id="58242"/>
    <lineage>
        <taxon>Eukaryota</taxon>
        <taxon>Metazoa</taxon>
        <taxon>Ecdysozoa</taxon>
        <taxon>Arthropoda</taxon>
        <taxon>Hexapoda</taxon>
        <taxon>Insecta</taxon>
        <taxon>Pterygota</taxon>
        <taxon>Neoptera</taxon>
        <taxon>Endopterygota</taxon>
        <taxon>Diptera</taxon>
        <taxon>Nematocera</taxon>
        <taxon>Culicoidea</taxon>
        <taxon>Culicidae</taxon>
        <taxon>Anophelinae</taxon>
        <taxon>Anopheles</taxon>
    </lineage>
</organism>
<evidence type="ECO:0000313" key="4">
    <source>
        <dbReference type="EMBL" id="MBW29733.1"/>
    </source>
</evidence>
<reference evidence="4" key="1">
    <citation type="submission" date="2018-01" db="EMBL/GenBank/DDBJ databases">
        <title>An insight into the sialome of Amazonian anophelines.</title>
        <authorList>
            <person name="Ribeiro J.M."/>
            <person name="Scarpassa V."/>
            <person name="Calvo E."/>
        </authorList>
    </citation>
    <scope>NUCLEOTIDE SEQUENCE</scope>
    <source>
        <tissue evidence="4">Salivary glands</tissue>
    </source>
</reference>
<name>A0A2M3ZMK7_9DIPT</name>
<evidence type="ECO:0000256" key="2">
    <source>
        <dbReference type="SAM" id="Phobius"/>
    </source>
</evidence>
<sequence>MVVVVVVLLLLLLVTALADRRWWLVAAGSDRFLGLLLLPARLFLFSFGFLLLLAGTVRWLHHTGRTLDGRSTGTPPSSQWCALVMRHDHRTRTRLLTTTTTHIRVRLLEKLIRQLLADLFLQLLPIVHPVDVLVAPVGGRRWRWDENLGPGPLELLVRLQHPVGAEVVGQEEETAETDEAERRQHQQDEALFARTERAPAEQRIGGRRAAATDALVRW</sequence>
<dbReference type="AlphaFoldDB" id="A0A2M3ZMK7"/>